<gene>
    <name evidence="2" type="ORF">PG991_005862</name>
</gene>
<evidence type="ECO:0000313" key="3">
    <source>
        <dbReference type="Proteomes" id="UP001396898"/>
    </source>
</evidence>
<comment type="caution">
    <text evidence="2">The sequence shown here is derived from an EMBL/GenBank/DDBJ whole genome shotgun (WGS) entry which is preliminary data.</text>
</comment>
<protein>
    <submittedName>
        <fullName evidence="2">Uncharacterized protein</fullName>
    </submittedName>
</protein>
<sequence length="164" mass="18356">MITLPPHGSERERTLHDRIVCVLHRPPHHRGERNLSRQCLANTLREETNRIGDTRSHHLHEDCDRPSEEHFVQVRLEAYLALPRASSPSREAVNSNSDSMPHSVRSSGADAKKCPKATAGANSIGDGSTMWSSPGTSPMLDQWARETRLERLPITELLVQQSAK</sequence>
<feature type="region of interest" description="Disordered" evidence="1">
    <location>
        <begin position="83"/>
        <end position="144"/>
    </location>
</feature>
<accession>A0ABR1SAE3</accession>
<reference evidence="2 3" key="1">
    <citation type="submission" date="2023-01" db="EMBL/GenBank/DDBJ databases">
        <title>Analysis of 21 Apiospora genomes using comparative genomics revels a genus with tremendous synthesis potential of carbohydrate active enzymes and secondary metabolites.</title>
        <authorList>
            <person name="Sorensen T."/>
        </authorList>
    </citation>
    <scope>NUCLEOTIDE SEQUENCE [LARGE SCALE GENOMIC DNA]</scope>
    <source>
        <strain evidence="2 3">CBS 20057</strain>
    </source>
</reference>
<proteinExistence type="predicted"/>
<name>A0ABR1SAE3_9PEZI</name>
<dbReference type="EMBL" id="JAQQWI010000007">
    <property type="protein sequence ID" value="KAK8028806.1"/>
    <property type="molecule type" value="Genomic_DNA"/>
</dbReference>
<evidence type="ECO:0000256" key="1">
    <source>
        <dbReference type="SAM" id="MobiDB-lite"/>
    </source>
</evidence>
<organism evidence="2 3">
    <name type="scientific">Apiospora marii</name>
    <dbReference type="NCBI Taxonomy" id="335849"/>
    <lineage>
        <taxon>Eukaryota</taxon>
        <taxon>Fungi</taxon>
        <taxon>Dikarya</taxon>
        <taxon>Ascomycota</taxon>
        <taxon>Pezizomycotina</taxon>
        <taxon>Sordariomycetes</taxon>
        <taxon>Xylariomycetidae</taxon>
        <taxon>Amphisphaeriales</taxon>
        <taxon>Apiosporaceae</taxon>
        <taxon>Apiospora</taxon>
    </lineage>
</organism>
<evidence type="ECO:0000313" key="2">
    <source>
        <dbReference type="EMBL" id="KAK8028806.1"/>
    </source>
</evidence>
<feature type="compositionally biased region" description="Polar residues" evidence="1">
    <location>
        <begin position="125"/>
        <end position="136"/>
    </location>
</feature>
<keyword evidence="3" id="KW-1185">Reference proteome</keyword>
<dbReference type="Proteomes" id="UP001396898">
    <property type="component" value="Unassembled WGS sequence"/>
</dbReference>
<feature type="compositionally biased region" description="Polar residues" evidence="1">
    <location>
        <begin position="86"/>
        <end position="106"/>
    </location>
</feature>